<dbReference type="Pfam" id="PF06426">
    <property type="entry name" value="SATase_N"/>
    <property type="match status" value="1"/>
</dbReference>
<dbReference type="Gene3D" id="1.10.1040.10">
    <property type="entry name" value="N-(1-d-carboxylethyl)-l-norvaline Dehydrogenase, domain 2"/>
    <property type="match status" value="1"/>
</dbReference>
<dbReference type="FunFam" id="3.40.50.720:FF:000019">
    <property type="entry name" value="Glycerol-3-phosphate dehydrogenase [NAD(P)+]"/>
    <property type="match status" value="1"/>
</dbReference>
<evidence type="ECO:0000256" key="19">
    <source>
        <dbReference type="ARBA" id="ARBA00052716"/>
    </source>
</evidence>
<dbReference type="GO" id="GO:0006650">
    <property type="term" value="P:glycerophospholipid metabolic process"/>
    <property type="evidence" value="ECO:0007669"/>
    <property type="project" value="UniProtKB-UniRule"/>
</dbReference>
<feature type="binding site" evidence="21">
    <location>
        <position position="261"/>
    </location>
    <ligand>
        <name>sn-glycerol 3-phosphate</name>
        <dbReference type="ChEBI" id="CHEBI:57597"/>
    </ligand>
</feature>
<evidence type="ECO:0000256" key="3">
    <source>
        <dbReference type="ARBA" id="ARBA00007274"/>
    </source>
</evidence>
<dbReference type="UniPathway" id="UPA00940"/>
<evidence type="ECO:0000256" key="14">
    <source>
        <dbReference type="ARBA" id="ARBA00023192"/>
    </source>
</evidence>
<keyword evidence="25" id="KW-1185">Reference proteome</keyword>
<dbReference type="EMBL" id="CP001277">
    <property type="protein sequence ID" value="ACQ67519.1"/>
    <property type="molecule type" value="Genomic_DNA"/>
</dbReference>
<dbReference type="UniPathway" id="UPA00136">
    <property type="reaction ID" value="UER00199"/>
</dbReference>
<dbReference type="InterPro" id="IPR011004">
    <property type="entry name" value="Trimer_LpxA-like_sf"/>
</dbReference>
<dbReference type="Pfam" id="PF00132">
    <property type="entry name" value="Hexapep"/>
    <property type="match status" value="1"/>
</dbReference>
<organism evidence="24 25">
    <name type="scientific">Hamiltonella defensa subsp. Acyrthosiphon pisum (strain 5AT)</name>
    <dbReference type="NCBI Taxonomy" id="572265"/>
    <lineage>
        <taxon>Bacteria</taxon>
        <taxon>Pseudomonadati</taxon>
        <taxon>Pseudomonadota</taxon>
        <taxon>Gammaproteobacteria</taxon>
        <taxon>Enterobacterales</taxon>
        <taxon>Enterobacteriaceae</taxon>
        <taxon>aphid secondary symbionts</taxon>
        <taxon>Candidatus Williamhamiltonella</taxon>
    </lineage>
</organism>
<comment type="caution">
    <text evidence="21">Lacks conserved residue(s) required for the propagation of feature annotation.</text>
</comment>
<feature type="binding site" evidence="21">
    <location>
        <position position="38"/>
    </location>
    <ligand>
        <name>NADPH</name>
        <dbReference type="ChEBI" id="CHEBI:57783"/>
    </ligand>
</feature>
<comment type="subcellular location">
    <subcellularLocation>
        <location evidence="1 21">Cytoplasm</location>
    </subcellularLocation>
</comment>
<sequence>MSLPDYPSIMTVIGAGAYGTALAITLARQGYSVVLWGHHPQHIEKLAKDRCNLEFLPDVSFPETLRLESNLEHAVSLSRNLLVVVASHVFGNVLRQLRPYLRKDTRLVWATKGLEAGTGRLLQKVAREILPDSLPLAVISGPTFAKELAFGLPTAITLACSDAEFSADLHQLLHCEKSFRVYKTSDLIGVQIGGAVKNVIAIAAGISDGMKFGANARSALITRGLAEMTRLGVALGADHSTFIGMSGLGDLVLTCTDDQSRNRRFGIMIGQGIPVEEAKNKIGQVIEGYGNTKEVFALAQRHQIEMPITEQIYQVLYCQKNSQTAALSLLNRSKKNENSLYYGQSEKELEKIWSHIKLEAKKMADAEPALASFFHATILKHENLGSALVYILTSKLSSDSSMPAIVLSDIFEKAYCSDKTMILAAARDILAVCSRDPAVDKYSTPLLYLKGFQALQAYRISHWLWCQGRSELAIYLQNQISIVLGVDIHPAATIGFGIMLDHATGIVIGETTVIENDVSILQSVTLGGTGKTCGDRHPKIREGVMIGAGAKVLGNIEVGVGAKIGAGSVVLEAVPAHTTVAGVPARIVGKPQTEKPSFDMDQNFNFFIKSLSR</sequence>
<keyword evidence="10 21" id="KW-0521">NADP</keyword>
<dbReference type="InterPro" id="IPR013328">
    <property type="entry name" value="6PGD_dom2"/>
</dbReference>
<feature type="binding site" evidence="21">
    <location>
        <position position="18"/>
    </location>
    <ligand>
        <name>NADPH</name>
        <dbReference type="ChEBI" id="CHEBI:57783"/>
    </ligand>
</feature>
<dbReference type="Pfam" id="PF01210">
    <property type="entry name" value="NAD_Gly3P_dh_N"/>
    <property type="match status" value="1"/>
</dbReference>
<dbReference type="CDD" id="cd03354">
    <property type="entry name" value="LbH_SAT"/>
    <property type="match status" value="1"/>
</dbReference>
<dbReference type="PANTHER" id="PTHR42811">
    <property type="entry name" value="SERINE ACETYLTRANSFERASE"/>
    <property type="match status" value="1"/>
</dbReference>
<evidence type="ECO:0000259" key="23">
    <source>
        <dbReference type="SMART" id="SM00971"/>
    </source>
</evidence>
<feature type="domain" description="Serine acetyltransferase N-terminal" evidence="23">
    <location>
        <begin position="352"/>
        <end position="457"/>
    </location>
</feature>
<evidence type="ECO:0000256" key="13">
    <source>
        <dbReference type="ARBA" id="ARBA00023098"/>
    </source>
</evidence>
<feature type="binding site" evidence="21">
    <location>
        <position position="141"/>
    </location>
    <ligand>
        <name>sn-glycerol 3-phosphate</name>
        <dbReference type="ChEBI" id="CHEBI:57597"/>
    </ligand>
</feature>
<feature type="binding site" evidence="21">
    <location>
        <position position="287"/>
    </location>
    <ligand>
        <name>NADPH</name>
        <dbReference type="ChEBI" id="CHEBI:57783"/>
    </ligand>
</feature>
<dbReference type="FunFam" id="2.160.10.10:FF:000002">
    <property type="entry name" value="Serine acetyltransferase"/>
    <property type="match status" value="1"/>
</dbReference>
<evidence type="ECO:0000256" key="20">
    <source>
        <dbReference type="ARBA" id="ARBA00069372"/>
    </source>
</evidence>
<evidence type="ECO:0000256" key="21">
    <source>
        <dbReference type="HAMAP-Rule" id="MF_00394"/>
    </source>
</evidence>
<evidence type="ECO:0000256" key="12">
    <source>
        <dbReference type="ARBA" id="ARBA00023027"/>
    </source>
</evidence>
<evidence type="ECO:0000256" key="11">
    <source>
        <dbReference type="ARBA" id="ARBA00023002"/>
    </source>
</evidence>
<evidence type="ECO:0000256" key="18">
    <source>
        <dbReference type="ARBA" id="ARBA00049486"/>
    </source>
</evidence>
<evidence type="ECO:0000256" key="9">
    <source>
        <dbReference type="ARBA" id="ARBA00022737"/>
    </source>
</evidence>
<dbReference type="InterPro" id="IPR008927">
    <property type="entry name" value="6-PGluconate_DH-like_C_sf"/>
</dbReference>
<dbReference type="FunFam" id="1.10.1040.10:FF:000001">
    <property type="entry name" value="Glycerol-3-phosphate dehydrogenase [NAD(P)+]"/>
    <property type="match status" value="1"/>
</dbReference>
<dbReference type="PROSITE" id="PS00957">
    <property type="entry name" value="NAD_G3PDH"/>
    <property type="match status" value="1"/>
</dbReference>
<dbReference type="InterPro" id="IPR011128">
    <property type="entry name" value="G3P_DH_NAD-dep_N"/>
</dbReference>
<evidence type="ECO:0000313" key="25">
    <source>
        <dbReference type="Proteomes" id="UP000002334"/>
    </source>
</evidence>
<evidence type="ECO:0000256" key="22">
    <source>
        <dbReference type="RuleBase" id="RU000437"/>
    </source>
</evidence>
<feature type="binding site" evidence="21">
    <location>
        <position position="260"/>
    </location>
    <ligand>
        <name>sn-glycerol 3-phosphate</name>
        <dbReference type="ChEBI" id="CHEBI:57597"/>
    </ligand>
</feature>
<feature type="binding site" evidence="21">
    <location>
        <position position="262"/>
    </location>
    <ligand>
        <name>sn-glycerol 3-phosphate</name>
        <dbReference type="ChEBI" id="CHEBI:57597"/>
    </ligand>
</feature>
<evidence type="ECO:0000256" key="1">
    <source>
        <dbReference type="ARBA" id="ARBA00004496"/>
    </source>
</evidence>
<feature type="binding site" evidence="21">
    <location>
        <position position="143"/>
    </location>
    <ligand>
        <name>sn-glycerol 3-phosphate</name>
        <dbReference type="ChEBI" id="CHEBI:57597"/>
    </ligand>
</feature>
<feature type="binding site" evidence="21">
    <location>
        <position position="197"/>
    </location>
    <ligand>
        <name>sn-glycerol 3-phosphate</name>
        <dbReference type="ChEBI" id="CHEBI:57597"/>
    </ligand>
</feature>
<comment type="function">
    <text evidence="21">Catalyzes the reduction of the glycolytic intermediate dihydroxyacetone phosphate (DHAP) to sn-glycerol 3-phosphate (G3P), the key precursor for phospholipid synthesis.</text>
</comment>
<dbReference type="InterPro" id="IPR001451">
    <property type="entry name" value="Hexapep"/>
</dbReference>
<evidence type="ECO:0000313" key="24">
    <source>
        <dbReference type="EMBL" id="ACQ67519.1"/>
    </source>
</evidence>
<comment type="pathway">
    <text evidence="2">Amino-acid biosynthesis; L-cysteine biosynthesis; L-cysteine from L-serine: step 1/2.</text>
</comment>
<dbReference type="NCBIfam" id="NF000939">
    <property type="entry name" value="PRK00094.1-1"/>
    <property type="match status" value="1"/>
</dbReference>
<dbReference type="NCBIfam" id="TIGR01172">
    <property type="entry name" value="cysE"/>
    <property type="match status" value="1"/>
</dbReference>
<evidence type="ECO:0000256" key="8">
    <source>
        <dbReference type="ARBA" id="ARBA00022679"/>
    </source>
</evidence>
<dbReference type="SUPFAM" id="SSF51735">
    <property type="entry name" value="NAD(P)-binding Rossmann-fold domains"/>
    <property type="match status" value="1"/>
</dbReference>
<protein>
    <recommendedName>
        <fullName evidence="20 21">Glycerol-3-phosphate dehydrogenase [NAD(P)+]</fullName>
        <ecNumber evidence="21">1.1.1.94</ecNumber>
    </recommendedName>
    <alternativeName>
        <fullName evidence="21">NAD(P)(+)-dependent glycerol-3-phosphate dehydrogenase</fullName>
    </alternativeName>
    <alternativeName>
        <fullName evidence="21">NAD(P)H-dependent dihydroxyacetone-phosphate reductase</fullName>
    </alternativeName>
</protein>
<keyword evidence="16 21" id="KW-1208">Phospholipid metabolism</keyword>
<evidence type="ECO:0000256" key="2">
    <source>
        <dbReference type="ARBA" id="ARBA00004876"/>
    </source>
</evidence>
<dbReference type="Gene3D" id="2.160.10.10">
    <property type="entry name" value="Hexapeptide repeat proteins"/>
    <property type="match status" value="1"/>
</dbReference>
<keyword evidence="6 21" id="KW-0444">Lipid biosynthesis</keyword>
<dbReference type="InterPro" id="IPR006168">
    <property type="entry name" value="G3P_DH_NAD-dep"/>
</dbReference>
<dbReference type="GO" id="GO:0008654">
    <property type="term" value="P:phospholipid biosynthetic process"/>
    <property type="evidence" value="ECO:0007669"/>
    <property type="project" value="UniProtKB-KW"/>
</dbReference>
<dbReference type="GO" id="GO:0141152">
    <property type="term" value="F:glycerol-3-phosphate dehydrogenase (NAD+) activity"/>
    <property type="evidence" value="ECO:0007669"/>
    <property type="project" value="RHEA"/>
</dbReference>
<dbReference type="EC" id="1.1.1.94" evidence="21"/>
<keyword evidence="12 21" id="KW-0520">NAD</keyword>
<dbReference type="eggNOG" id="COG1045">
    <property type="taxonomic scope" value="Bacteria"/>
</dbReference>
<dbReference type="PRINTS" id="PR00077">
    <property type="entry name" value="GPDHDRGNASE"/>
</dbReference>
<comment type="catalytic activity">
    <reaction evidence="21">
        <text>sn-glycerol 3-phosphate + NAD(+) = dihydroxyacetone phosphate + NADH + H(+)</text>
        <dbReference type="Rhea" id="RHEA:11092"/>
        <dbReference type="ChEBI" id="CHEBI:15378"/>
        <dbReference type="ChEBI" id="CHEBI:57540"/>
        <dbReference type="ChEBI" id="CHEBI:57597"/>
        <dbReference type="ChEBI" id="CHEBI:57642"/>
        <dbReference type="ChEBI" id="CHEBI:57945"/>
        <dbReference type="EC" id="1.1.1.94"/>
    </reaction>
</comment>
<dbReference type="NCBIfam" id="NF008349">
    <property type="entry name" value="PRK11132.1"/>
    <property type="match status" value="1"/>
</dbReference>
<dbReference type="GO" id="GO:0009001">
    <property type="term" value="F:serine O-acetyltransferase activity"/>
    <property type="evidence" value="ECO:0007669"/>
    <property type="project" value="UniProtKB-EC"/>
</dbReference>
<evidence type="ECO:0000256" key="16">
    <source>
        <dbReference type="ARBA" id="ARBA00023264"/>
    </source>
</evidence>
<comment type="similarity">
    <text evidence="3">Belongs to the transferase hexapeptide repeat family.</text>
</comment>
<dbReference type="AlphaFoldDB" id="C4K4M6"/>
<dbReference type="GO" id="GO:0051287">
    <property type="term" value="F:NAD binding"/>
    <property type="evidence" value="ECO:0007669"/>
    <property type="project" value="InterPro"/>
</dbReference>
<feature type="binding site" evidence="21">
    <location>
        <position position="39"/>
    </location>
    <ligand>
        <name>NADPH</name>
        <dbReference type="ChEBI" id="CHEBI:57783"/>
    </ligand>
</feature>
<evidence type="ECO:0000256" key="17">
    <source>
        <dbReference type="ARBA" id="ARBA00023315"/>
    </source>
</evidence>
<dbReference type="InterPro" id="IPR018357">
    <property type="entry name" value="Hexapep_transf_CS"/>
</dbReference>
<dbReference type="Pfam" id="PF07479">
    <property type="entry name" value="NAD_Gly3P_dh_C"/>
    <property type="match status" value="1"/>
</dbReference>
<comment type="pathway">
    <text evidence="21">Membrane lipid metabolism; glycerophospholipid metabolism.</text>
</comment>
<dbReference type="GO" id="GO:0005737">
    <property type="term" value="C:cytoplasm"/>
    <property type="evidence" value="ECO:0007669"/>
    <property type="project" value="UniProtKB-SubCell"/>
</dbReference>
<comment type="similarity">
    <text evidence="4 21 22">Belongs to the NAD-dependent glycerol-3-phosphate dehydrogenase family.</text>
</comment>
<dbReference type="InterPro" id="IPR045304">
    <property type="entry name" value="LbH_SAT"/>
</dbReference>
<dbReference type="InterPro" id="IPR042122">
    <property type="entry name" value="Ser_AcTrfase_N_sf"/>
</dbReference>
<reference evidence="24 25" key="1">
    <citation type="journal article" date="2009" name="Proc. Natl. Acad. Sci. U.S.A.">
        <title>Hamiltonella defensa, genome evolution of protective bacterial endosymbiont from pathogenic ancestors.</title>
        <authorList>
            <person name="Degnan P.H."/>
            <person name="Yu Y."/>
            <person name="Sisneros N."/>
            <person name="Wing R.A."/>
            <person name="Moran N.A."/>
        </authorList>
    </citation>
    <scope>NUCLEOTIDE SEQUENCE [LARGE SCALE GENOMIC DNA]</scope>
    <source>
        <strain evidence="25">5AT</strain>
    </source>
</reference>
<dbReference type="NCBIfam" id="NF000940">
    <property type="entry name" value="PRK00094.1-2"/>
    <property type="match status" value="1"/>
</dbReference>
<dbReference type="KEGG" id="hde:HDEF_0792"/>
<dbReference type="Gene3D" id="1.10.3130.10">
    <property type="entry name" value="serine acetyltransferase, domain 1"/>
    <property type="match status" value="1"/>
</dbReference>
<dbReference type="NCBIfam" id="NF041874">
    <property type="entry name" value="EPS_EpsC"/>
    <property type="match status" value="1"/>
</dbReference>
<dbReference type="GO" id="GO:0141153">
    <property type="term" value="F:glycerol-3-phosphate dehydrogenase (NADP+) activity"/>
    <property type="evidence" value="ECO:0007669"/>
    <property type="project" value="RHEA"/>
</dbReference>
<evidence type="ECO:0000256" key="6">
    <source>
        <dbReference type="ARBA" id="ARBA00022516"/>
    </source>
</evidence>
<dbReference type="STRING" id="572265.HDEF_0792"/>
<dbReference type="eggNOG" id="COG0240">
    <property type="taxonomic scope" value="Bacteria"/>
</dbReference>
<keyword evidence="5 21" id="KW-0963">Cytoplasm</keyword>
<keyword evidence="15 21" id="KW-0594">Phospholipid biosynthesis</keyword>
<dbReference type="HAMAP" id="MF_00394">
    <property type="entry name" value="NAD_Glyc3P_dehydrog"/>
    <property type="match status" value="1"/>
</dbReference>
<dbReference type="Proteomes" id="UP000002334">
    <property type="component" value="Chromosome"/>
</dbReference>
<proteinExistence type="inferred from homology"/>
<dbReference type="Gene3D" id="3.40.50.720">
    <property type="entry name" value="NAD(P)-binding Rossmann-like Domain"/>
    <property type="match status" value="1"/>
</dbReference>
<keyword evidence="9" id="KW-0677">Repeat</keyword>
<dbReference type="InterPro" id="IPR006109">
    <property type="entry name" value="G3P_DH_NAD-dep_C"/>
</dbReference>
<dbReference type="InterPro" id="IPR005881">
    <property type="entry name" value="Ser_O-AcTrfase"/>
</dbReference>
<keyword evidence="13 21" id="KW-0443">Lipid metabolism</keyword>
<evidence type="ECO:0000256" key="5">
    <source>
        <dbReference type="ARBA" id="ARBA00022490"/>
    </source>
</evidence>
<evidence type="ECO:0000256" key="10">
    <source>
        <dbReference type="ARBA" id="ARBA00022857"/>
    </source>
</evidence>
<feature type="active site" description="Proton acceptor" evidence="21">
    <location>
        <position position="197"/>
    </location>
</feature>
<name>C4K4M6_HAMD5</name>
<feature type="binding site" evidence="21">
    <location>
        <position position="285"/>
    </location>
    <ligand>
        <name>NADPH</name>
        <dbReference type="ChEBI" id="CHEBI:57783"/>
    </ligand>
</feature>
<dbReference type="SMART" id="SM00971">
    <property type="entry name" value="SATase_N"/>
    <property type="match status" value="1"/>
</dbReference>
<dbReference type="FunFam" id="1.10.3130.10:FF:000001">
    <property type="entry name" value="Acetyltransferase"/>
    <property type="match status" value="1"/>
</dbReference>
<dbReference type="InterPro" id="IPR010493">
    <property type="entry name" value="Ser_AcTrfase_N"/>
</dbReference>
<dbReference type="GO" id="GO:0046168">
    <property type="term" value="P:glycerol-3-phosphate catabolic process"/>
    <property type="evidence" value="ECO:0007669"/>
    <property type="project" value="InterPro"/>
</dbReference>
<dbReference type="HOGENOM" id="CLU_445341_0_0_6"/>
<feature type="binding site" evidence="21">
    <location>
        <position position="261"/>
    </location>
    <ligand>
        <name>NADPH</name>
        <dbReference type="ChEBI" id="CHEBI:57783"/>
    </ligand>
</feature>
<dbReference type="GO" id="GO:0006535">
    <property type="term" value="P:cysteine biosynthetic process from serine"/>
    <property type="evidence" value="ECO:0007669"/>
    <property type="project" value="InterPro"/>
</dbReference>
<feature type="binding site" evidence="21">
    <location>
        <position position="112"/>
    </location>
    <ligand>
        <name>NADPH</name>
        <dbReference type="ChEBI" id="CHEBI:57783"/>
    </ligand>
</feature>
<evidence type="ECO:0000256" key="15">
    <source>
        <dbReference type="ARBA" id="ARBA00023209"/>
    </source>
</evidence>
<dbReference type="PROSITE" id="PS00101">
    <property type="entry name" value="HEXAPEP_TRANSFERASES"/>
    <property type="match status" value="1"/>
</dbReference>
<dbReference type="InterPro" id="IPR053376">
    <property type="entry name" value="Serine_acetyltransferase"/>
</dbReference>
<dbReference type="SUPFAM" id="SSF48179">
    <property type="entry name" value="6-phosphogluconate dehydrogenase C-terminal domain-like"/>
    <property type="match status" value="1"/>
</dbReference>
<evidence type="ECO:0000256" key="4">
    <source>
        <dbReference type="ARBA" id="ARBA00011009"/>
    </source>
</evidence>
<keyword evidence="21" id="KW-0547">Nucleotide-binding</keyword>
<dbReference type="GO" id="GO:0005975">
    <property type="term" value="P:carbohydrate metabolic process"/>
    <property type="evidence" value="ECO:0007669"/>
    <property type="project" value="InterPro"/>
</dbReference>
<keyword evidence="14" id="KW-0198">Cysteine biosynthesis</keyword>
<dbReference type="GO" id="GO:0046167">
    <property type="term" value="P:glycerol-3-phosphate biosynthetic process"/>
    <property type="evidence" value="ECO:0007669"/>
    <property type="project" value="UniProtKB-UniRule"/>
</dbReference>
<keyword evidence="8" id="KW-0808">Transferase</keyword>
<comment type="catalytic activity">
    <reaction evidence="19">
        <text>sn-glycerol 3-phosphate + NADP(+) = dihydroxyacetone phosphate + NADPH + H(+)</text>
        <dbReference type="Rhea" id="RHEA:11096"/>
        <dbReference type="ChEBI" id="CHEBI:15378"/>
        <dbReference type="ChEBI" id="CHEBI:57597"/>
        <dbReference type="ChEBI" id="CHEBI:57642"/>
        <dbReference type="ChEBI" id="CHEBI:57783"/>
        <dbReference type="ChEBI" id="CHEBI:58349"/>
        <dbReference type="EC" id="1.1.1.94"/>
    </reaction>
    <physiologicalReaction direction="right-to-left" evidence="19">
        <dbReference type="Rhea" id="RHEA:11098"/>
    </physiologicalReaction>
</comment>
<keyword evidence="7" id="KW-0028">Amino-acid biosynthesis</keyword>
<feature type="binding site" evidence="21">
    <location>
        <position position="112"/>
    </location>
    <ligand>
        <name>sn-glycerol 3-phosphate</name>
        <dbReference type="ChEBI" id="CHEBI:57597"/>
    </ligand>
</feature>
<evidence type="ECO:0000256" key="7">
    <source>
        <dbReference type="ARBA" id="ARBA00022605"/>
    </source>
</evidence>
<comment type="catalytic activity">
    <reaction evidence="18">
        <text>L-serine + acetyl-CoA = O-acetyl-L-serine + CoA</text>
        <dbReference type="Rhea" id="RHEA:24560"/>
        <dbReference type="ChEBI" id="CHEBI:33384"/>
        <dbReference type="ChEBI" id="CHEBI:57287"/>
        <dbReference type="ChEBI" id="CHEBI:57288"/>
        <dbReference type="ChEBI" id="CHEBI:58340"/>
        <dbReference type="EC" id="2.3.1.30"/>
    </reaction>
</comment>
<feature type="binding site" evidence="21">
    <location>
        <position position="250"/>
    </location>
    <ligand>
        <name>sn-glycerol 3-phosphate</name>
        <dbReference type="ChEBI" id="CHEBI:57597"/>
    </ligand>
</feature>
<accession>C4K4M6</accession>
<keyword evidence="11 21" id="KW-0560">Oxidoreductase</keyword>
<feature type="binding site" evidence="21">
    <location>
        <position position="145"/>
    </location>
    <ligand>
        <name>NADPH</name>
        <dbReference type="ChEBI" id="CHEBI:57783"/>
    </ligand>
</feature>
<keyword evidence="17" id="KW-0012">Acyltransferase</keyword>
<dbReference type="NCBIfam" id="NF000942">
    <property type="entry name" value="PRK00094.1-4"/>
    <property type="match status" value="1"/>
</dbReference>
<gene>
    <name evidence="21" type="primary">gpsA</name>
    <name evidence="24" type="ordered locus">HDEF_0792</name>
</gene>
<dbReference type="InterPro" id="IPR036291">
    <property type="entry name" value="NAD(P)-bd_dom_sf"/>
</dbReference>
<dbReference type="SUPFAM" id="SSF51161">
    <property type="entry name" value="Trimeric LpxA-like enzymes"/>
    <property type="match status" value="1"/>
</dbReference>